<dbReference type="Gene3D" id="3.40.50.1440">
    <property type="entry name" value="Tubulin/FtsZ, GTPase domain"/>
    <property type="match status" value="1"/>
</dbReference>
<dbReference type="PROSITE" id="PS00228">
    <property type="entry name" value="TUBULIN_B_AUTOREG"/>
    <property type="match status" value="1"/>
</dbReference>
<dbReference type="Ensembl" id="ENSPSTT00000027011.1">
    <property type="protein sequence ID" value="ENSPSTP00000025682.1"/>
    <property type="gene ID" value="ENSPSTG00000018884.1"/>
</dbReference>
<keyword evidence="4" id="KW-1185">Reference proteome</keyword>
<comment type="subcellular location">
    <subcellularLocation>
        <location evidence="1">Cytoplasm</location>
    </subcellularLocation>
</comment>
<proteinExistence type="predicted"/>
<protein>
    <submittedName>
        <fullName evidence="3">Uncharacterized protein</fullName>
    </submittedName>
</protein>
<name>A0A8C9G6W4_PAVCR</name>
<evidence type="ECO:0000256" key="2">
    <source>
        <dbReference type="ARBA" id="ARBA00022490"/>
    </source>
</evidence>
<organism evidence="3 4">
    <name type="scientific">Pavo cristatus</name>
    <name type="common">Indian peafowl</name>
    <name type="synonym">Blue peafowl</name>
    <dbReference type="NCBI Taxonomy" id="9049"/>
    <lineage>
        <taxon>Eukaryota</taxon>
        <taxon>Metazoa</taxon>
        <taxon>Chordata</taxon>
        <taxon>Craniata</taxon>
        <taxon>Vertebrata</taxon>
        <taxon>Euteleostomi</taxon>
        <taxon>Archelosauria</taxon>
        <taxon>Archosauria</taxon>
        <taxon>Dinosauria</taxon>
        <taxon>Saurischia</taxon>
        <taxon>Theropoda</taxon>
        <taxon>Coelurosauria</taxon>
        <taxon>Aves</taxon>
        <taxon>Neognathae</taxon>
        <taxon>Galloanserae</taxon>
        <taxon>Galliformes</taxon>
        <taxon>Phasianidae</taxon>
        <taxon>Phasianinae</taxon>
        <taxon>Pavo</taxon>
    </lineage>
</organism>
<dbReference type="InterPro" id="IPR036525">
    <property type="entry name" value="Tubulin/FtsZ_GTPase_sf"/>
</dbReference>
<sequence length="122" mass="12805">MREIVHIQAGQCGNQIGAKVRAAAPPSARGFTTCSRVPVFVHPKAGFSRRVPTSLGVSGSARLVLAVGSRSGCGGSMMWAWRGSEAEVGGEEILLVSVGCGVPGRRCHTPAPFFRLLIMQNT</sequence>
<evidence type="ECO:0000313" key="3">
    <source>
        <dbReference type="Ensembl" id="ENSPSTP00000025682.1"/>
    </source>
</evidence>
<dbReference type="SUPFAM" id="SSF52490">
    <property type="entry name" value="Tubulin nucleotide-binding domain-like"/>
    <property type="match status" value="1"/>
</dbReference>
<dbReference type="GO" id="GO:0005737">
    <property type="term" value="C:cytoplasm"/>
    <property type="evidence" value="ECO:0007669"/>
    <property type="project" value="UniProtKB-SubCell"/>
</dbReference>
<accession>A0A8C9G6W4</accession>
<dbReference type="Proteomes" id="UP000694428">
    <property type="component" value="Unplaced"/>
</dbReference>
<reference evidence="3" key="2">
    <citation type="submission" date="2025-09" db="UniProtKB">
        <authorList>
            <consortium name="Ensembl"/>
        </authorList>
    </citation>
    <scope>IDENTIFICATION</scope>
</reference>
<evidence type="ECO:0000313" key="4">
    <source>
        <dbReference type="Proteomes" id="UP000694428"/>
    </source>
</evidence>
<dbReference type="AlphaFoldDB" id="A0A8C9G6W4"/>
<reference evidence="3" key="1">
    <citation type="submission" date="2025-08" db="UniProtKB">
        <authorList>
            <consortium name="Ensembl"/>
        </authorList>
    </citation>
    <scope>IDENTIFICATION</scope>
</reference>
<keyword evidence="2" id="KW-0963">Cytoplasm</keyword>
<dbReference type="InterPro" id="IPR013838">
    <property type="entry name" value="Beta-tubulin_BS"/>
</dbReference>
<evidence type="ECO:0000256" key="1">
    <source>
        <dbReference type="ARBA" id="ARBA00004496"/>
    </source>
</evidence>